<reference evidence="2" key="1">
    <citation type="submission" date="2016-06" db="EMBL/GenBank/DDBJ databases">
        <authorList>
            <person name="Varghese N."/>
            <person name="Submissions Spin"/>
        </authorList>
    </citation>
    <scope>NUCLEOTIDE SEQUENCE [LARGE SCALE GENOMIC DNA]</scope>
    <source>
        <strain evidence="2">DSM 44983</strain>
    </source>
</reference>
<dbReference type="EMBL" id="LT607752">
    <property type="protein sequence ID" value="SCG36383.1"/>
    <property type="molecule type" value="Genomic_DNA"/>
</dbReference>
<name>A0A109IJN6_9ACTN</name>
<dbReference type="OrthoDB" id="3357943at2"/>
<protein>
    <submittedName>
        <fullName evidence="1">Uncharacterized protein</fullName>
    </submittedName>
</protein>
<accession>A0A109IJN6</accession>
<evidence type="ECO:0000313" key="1">
    <source>
        <dbReference type="EMBL" id="SCG36383.1"/>
    </source>
</evidence>
<keyword evidence="2" id="KW-1185">Reference proteome</keyword>
<organism evidence="1 2">
    <name type="scientific">Micromonospora rifamycinica</name>
    <dbReference type="NCBI Taxonomy" id="291594"/>
    <lineage>
        <taxon>Bacteria</taxon>
        <taxon>Bacillati</taxon>
        <taxon>Actinomycetota</taxon>
        <taxon>Actinomycetes</taxon>
        <taxon>Micromonosporales</taxon>
        <taxon>Micromonosporaceae</taxon>
        <taxon>Micromonospora</taxon>
    </lineage>
</organism>
<evidence type="ECO:0000313" key="2">
    <source>
        <dbReference type="Proteomes" id="UP000198226"/>
    </source>
</evidence>
<dbReference type="RefSeq" id="WP_067309318.1">
    <property type="nucleotide sequence ID" value="NZ_LRMV01000075.1"/>
</dbReference>
<gene>
    <name evidence="1" type="ORF">GA0070623_0197</name>
</gene>
<sequence length="335" mass="34230">MIRHRALTGATIGLLTVVLGLPGAATAGPRGADTRLCAIHPLPLPTGVALGRAQAVDPAGRLVAGIGSRVVDGVWEQVLLLWRGGRVTAVDTALAEQVVGVNASGVVTGNAFVTAAPQPWRYQDGRLTDLVVPGSVSGAWATGINGRGDIVGFGAVEATESAVVLRWPADRPGTVEVVDVLPDATPMAVLDDGTVLGYGRKSLGVSSYVGWVLRPDGRLTLLTVPGRPSAYVSAARGGWAVGSAGDEAEGGYAPVRWNLRTGATTMLDPAAGSVEGVTPDGVVLGSRAVWRDGRLTRLPAAVDVTSLGSEAIADNGTVVGWTNTGRLTPARWTGC</sequence>
<dbReference type="Proteomes" id="UP000198226">
    <property type="component" value="Chromosome I"/>
</dbReference>
<dbReference type="AlphaFoldDB" id="A0A109IJN6"/>
<proteinExistence type="predicted"/>